<accession>A0ABR3F3U4</accession>
<name>A0ABR3F3U4_9AGAR</name>
<comment type="caution">
    <text evidence="1">The sequence shown here is derived from an EMBL/GenBank/DDBJ whole genome shotgun (WGS) entry which is preliminary data.</text>
</comment>
<sequence>MIIISLADPSVLSTVCQFYNTPPPDGDKGSNEEETVQLPVWKKINKSKLAFCIDVNTSDFRDSVKSYLSQLKNFSRDPKEALRLLKASGGTPIFPEDFWTKILAGSQVDFDAVHKHLFGGSTVKSEAEWHRVWRTTSAAMAYAYSNRQTKLDSYYTYISNFFL</sequence>
<gene>
    <name evidence="1" type="ORF">V5O48_012062</name>
</gene>
<protein>
    <submittedName>
        <fullName evidence="1">Uncharacterized protein</fullName>
    </submittedName>
</protein>
<organism evidence="1 2">
    <name type="scientific">Marasmius crinis-equi</name>
    <dbReference type="NCBI Taxonomy" id="585013"/>
    <lineage>
        <taxon>Eukaryota</taxon>
        <taxon>Fungi</taxon>
        <taxon>Dikarya</taxon>
        <taxon>Basidiomycota</taxon>
        <taxon>Agaricomycotina</taxon>
        <taxon>Agaricomycetes</taxon>
        <taxon>Agaricomycetidae</taxon>
        <taxon>Agaricales</taxon>
        <taxon>Marasmiineae</taxon>
        <taxon>Marasmiaceae</taxon>
        <taxon>Marasmius</taxon>
    </lineage>
</organism>
<evidence type="ECO:0000313" key="2">
    <source>
        <dbReference type="Proteomes" id="UP001465976"/>
    </source>
</evidence>
<dbReference type="Proteomes" id="UP001465976">
    <property type="component" value="Unassembled WGS sequence"/>
</dbReference>
<proteinExistence type="predicted"/>
<keyword evidence="2" id="KW-1185">Reference proteome</keyword>
<dbReference type="EMBL" id="JBAHYK010001031">
    <property type="protein sequence ID" value="KAL0569896.1"/>
    <property type="molecule type" value="Genomic_DNA"/>
</dbReference>
<evidence type="ECO:0000313" key="1">
    <source>
        <dbReference type="EMBL" id="KAL0569896.1"/>
    </source>
</evidence>
<reference evidence="1 2" key="1">
    <citation type="submission" date="2024-02" db="EMBL/GenBank/DDBJ databases">
        <title>A draft genome for the cacao thread blight pathogen Marasmius crinis-equi.</title>
        <authorList>
            <person name="Cohen S.P."/>
            <person name="Baruah I.K."/>
            <person name="Amoako-Attah I."/>
            <person name="Bukari Y."/>
            <person name="Meinhardt L.W."/>
            <person name="Bailey B.A."/>
        </authorList>
    </citation>
    <scope>NUCLEOTIDE SEQUENCE [LARGE SCALE GENOMIC DNA]</scope>
    <source>
        <strain evidence="1 2">GH-76</strain>
    </source>
</reference>